<feature type="compositionally biased region" description="Basic residues" evidence="1">
    <location>
        <begin position="202"/>
        <end position="212"/>
    </location>
</feature>
<name>A0A9N8ECX6_9STRA</name>
<evidence type="ECO:0000313" key="3">
    <source>
        <dbReference type="Proteomes" id="UP001153069"/>
    </source>
</evidence>
<accession>A0A9N8ECX6</accession>
<feature type="compositionally biased region" description="Basic and acidic residues" evidence="1">
    <location>
        <begin position="322"/>
        <end position="340"/>
    </location>
</feature>
<comment type="caution">
    <text evidence="2">The sequence shown here is derived from an EMBL/GenBank/DDBJ whole genome shotgun (WGS) entry which is preliminary data.</text>
</comment>
<feature type="compositionally biased region" description="Basic residues" evidence="1">
    <location>
        <begin position="14"/>
        <end position="28"/>
    </location>
</feature>
<feature type="compositionally biased region" description="Basic and acidic residues" evidence="1">
    <location>
        <begin position="253"/>
        <end position="304"/>
    </location>
</feature>
<sequence>MRDIENDDHVALAARRRANRRQSTRRRSSTAEKMKASIGSFRAWMTSHSNLDVEPRYLSEDEEEEILSLGGKDDGPKERKLLRRPSGGENLLAMLGGAIPEDDEEYTLRDDSDSEYETDEEVLQDLIQFMPTQLNELLQVEQIGAHKLTDNVLLLSVDIDPSNVGKRSNTPRPTGSGKRPRQRKSISARNAPIPSSSLRSKSTSKRSGVRSHRSSDSMPEQRRERRSSRVGRRLDTSISGSSTRRQSSLSAHIRSEPKEKRSEDKERPLVPVDKEKHSFKEVAPEEEKGQVESQKERRPEETGSRRPRRGSVSKAASGLDETQQRSRDRSKSKKPKEGRSTRSSRSSSVTPASSSSNRKSKRESRMSVSCSARETSSRRSSSSAARRPRLNSSLRAPTTPQVGRKQNVEASMAMLSPPTLNRESSKQSRESSRQSRRKTTSEVHKSRRREKAEANNSVRRFNTIGATAKSPHRGDKKLTLPRRQESFVQDGHCEDENPVVVEALQLVLKSLPDGSSHTVACERGCFPNHSDHRSERRRNLDVERELARLESSQSSHASFGGSDSFSNTMRSQRQSLLFRPYAEDANVFSNPPIVF</sequence>
<proteinExistence type="predicted"/>
<dbReference type="EMBL" id="CAICTM010000768">
    <property type="protein sequence ID" value="CAB9516230.1"/>
    <property type="molecule type" value="Genomic_DNA"/>
</dbReference>
<dbReference type="Proteomes" id="UP001153069">
    <property type="component" value="Unassembled WGS sequence"/>
</dbReference>
<feature type="compositionally biased region" description="Low complexity" evidence="1">
    <location>
        <begin position="236"/>
        <end position="250"/>
    </location>
</feature>
<dbReference type="AlphaFoldDB" id="A0A9N8ECX6"/>
<feature type="compositionally biased region" description="Basic and acidic residues" evidence="1">
    <location>
        <begin position="423"/>
        <end position="444"/>
    </location>
</feature>
<feature type="region of interest" description="Disordered" evidence="1">
    <location>
        <begin position="1"/>
        <end position="34"/>
    </location>
</feature>
<feature type="compositionally biased region" description="Basic and acidic residues" evidence="1">
    <location>
        <begin position="213"/>
        <end position="223"/>
    </location>
</feature>
<protein>
    <submittedName>
        <fullName evidence="2">Uncharacterized protein</fullName>
    </submittedName>
</protein>
<feature type="compositionally biased region" description="Low complexity" evidence="1">
    <location>
        <begin position="341"/>
        <end position="357"/>
    </location>
</feature>
<evidence type="ECO:0000313" key="2">
    <source>
        <dbReference type="EMBL" id="CAB9516230.1"/>
    </source>
</evidence>
<keyword evidence="3" id="KW-1185">Reference proteome</keyword>
<organism evidence="2 3">
    <name type="scientific">Seminavis robusta</name>
    <dbReference type="NCBI Taxonomy" id="568900"/>
    <lineage>
        <taxon>Eukaryota</taxon>
        <taxon>Sar</taxon>
        <taxon>Stramenopiles</taxon>
        <taxon>Ochrophyta</taxon>
        <taxon>Bacillariophyta</taxon>
        <taxon>Bacillariophyceae</taxon>
        <taxon>Bacillariophycidae</taxon>
        <taxon>Naviculales</taxon>
        <taxon>Naviculaceae</taxon>
        <taxon>Seminavis</taxon>
    </lineage>
</organism>
<evidence type="ECO:0000256" key="1">
    <source>
        <dbReference type="SAM" id="MobiDB-lite"/>
    </source>
</evidence>
<feature type="compositionally biased region" description="Low complexity" evidence="1">
    <location>
        <begin position="366"/>
        <end position="396"/>
    </location>
</feature>
<gene>
    <name evidence="2" type="ORF">SEMRO_769_G199760.1</name>
</gene>
<feature type="region of interest" description="Disordered" evidence="1">
    <location>
        <begin position="161"/>
        <end position="455"/>
    </location>
</feature>
<feature type="compositionally biased region" description="Basic and acidic residues" evidence="1">
    <location>
        <begin position="1"/>
        <end position="10"/>
    </location>
</feature>
<reference evidence="2" key="1">
    <citation type="submission" date="2020-06" db="EMBL/GenBank/DDBJ databases">
        <authorList>
            <consortium name="Plant Systems Biology data submission"/>
        </authorList>
    </citation>
    <scope>NUCLEOTIDE SEQUENCE</scope>
    <source>
        <strain evidence="2">D6</strain>
    </source>
</reference>